<dbReference type="EMBL" id="CCKQ01013677">
    <property type="protein sequence ID" value="CDW85373.1"/>
    <property type="molecule type" value="Genomic_DNA"/>
</dbReference>
<gene>
    <name evidence="2" type="primary">Contig4917.g5260</name>
    <name evidence="2" type="ORF">STYLEM_14448</name>
</gene>
<keyword evidence="3" id="KW-1185">Reference proteome</keyword>
<dbReference type="AlphaFoldDB" id="A0A078AX77"/>
<dbReference type="Proteomes" id="UP000039865">
    <property type="component" value="Unassembled WGS sequence"/>
</dbReference>
<feature type="compositionally biased region" description="Polar residues" evidence="1">
    <location>
        <begin position="9"/>
        <end position="32"/>
    </location>
</feature>
<feature type="region of interest" description="Disordered" evidence="1">
    <location>
        <begin position="1"/>
        <end position="36"/>
    </location>
</feature>
<accession>A0A078AX77</accession>
<sequence length="434" mass="50730">MQSSQSQSGPFQSEYYTENKKQPNIPSLNQFKQTDESAKKLMPNYFVRKPNSLNSHRKIVEFLVKEDQKDQFQLSGKDSSTEQMKNYKTLNNLLAKQKESRSPYKKTASQGNSPCRGGIQDMKSQSGNASQAGDQNEMKFHLVELDKLRTDIHLIKDQTKSDINYGLFKKQRSGLSNAPLRSKQDYRLIDNSLSLDLYELSRQIFHPYKQKLEDDPNKKKYTHRNQYLLAVDDLNLGEEVAFSINSIEQDKNKKPPSMEQIPQQITGNSAKQQKFQLMLEKQQQLKRMKVLSNFVNSQMERIMLSKMNSEVSAMYISGHNKMEGTVRHLQELQREQQIEKIREENEIYMKQKRKQIYEKLRNIQDFKQKLVFNRVDKKKKDLDPNFIETIVYTSSDNKGSGFYTSRKVYTDGTIIERPKPETPIIQPLGQRKQL</sequence>
<feature type="region of interest" description="Disordered" evidence="1">
    <location>
        <begin position="97"/>
        <end position="135"/>
    </location>
</feature>
<proteinExistence type="predicted"/>
<evidence type="ECO:0000313" key="3">
    <source>
        <dbReference type="Proteomes" id="UP000039865"/>
    </source>
</evidence>
<name>A0A078AX77_STYLE</name>
<dbReference type="InParanoid" id="A0A078AX77"/>
<evidence type="ECO:0000256" key="1">
    <source>
        <dbReference type="SAM" id="MobiDB-lite"/>
    </source>
</evidence>
<evidence type="ECO:0000313" key="2">
    <source>
        <dbReference type="EMBL" id="CDW85373.1"/>
    </source>
</evidence>
<feature type="compositionally biased region" description="Polar residues" evidence="1">
    <location>
        <begin position="122"/>
        <end position="134"/>
    </location>
</feature>
<organism evidence="2 3">
    <name type="scientific">Stylonychia lemnae</name>
    <name type="common">Ciliate</name>
    <dbReference type="NCBI Taxonomy" id="5949"/>
    <lineage>
        <taxon>Eukaryota</taxon>
        <taxon>Sar</taxon>
        <taxon>Alveolata</taxon>
        <taxon>Ciliophora</taxon>
        <taxon>Intramacronucleata</taxon>
        <taxon>Spirotrichea</taxon>
        <taxon>Stichotrichia</taxon>
        <taxon>Sporadotrichida</taxon>
        <taxon>Oxytrichidae</taxon>
        <taxon>Stylonychinae</taxon>
        <taxon>Stylonychia</taxon>
    </lineage>
</organism>
<reference evidence="2 3" key="1">
    <citation type="submission" date="2014-06" db="EMBL/GenBank/DDBJ databases">
        <authorList>
            <person name="Swart Estienne"/>
        </authorList>
    </citation>
    <scope>NUCLEOTIDE SEQUENCE [LARGE SCALE GENOMIC DNA]</scope>
    <source>
        <strain evidence="2 3">130c</strain>
    </source>
</reference>
<protein>
    <submittedName>
        <fullName evidence="2">Uncharacterized protein</fullName>
    </submittedName>
</protein>